<keyword evidence="3" id="KW-1185">Reference proteome</keyword>
<organism evidence="2 3">
    <name type="scientific">Blomia tropicalis</name>
    <name type="common">Mite</name>
    <dbReference type="NCBI Taxonomy" id="40697"/>
    <lineage>
        <taxon>Eukaryota</taxon>
        <taxon>Metazoa</taxon>
        <taxon>Ecdysozoa</taxon>
        <taxon>Arthropoda</taxon>
        <taxon>Chelicerata</taxon>
        <taxon>Arachnida</taxon>
        <taxon>Acari</taxon>
        <taxon>Acariformes</taxon>
        <taxon>Sarcoptiformes</taxon>
        <taxon>Astigmata</taxon>
        <taxon>Glycyphagoidea</taxon>
        <taxon>Echimyopodidae</taxon>
        <taxon>Blomia</taxon>
    </lineage>
</organism>
<name>A0A9Q0MBZ3_BLOTA</name>
<sequence>MQLHVIKNIKKQIEDIYHKYDLDEKKRQMLSKLEQTYIGNYAKIKANLTKYEHLLLANLTELQMIEETLFDQWIKVQNDLVLLNEQENLLNVTFAVHKTNQKLAELDIDFETKQQNKTDSNIVSNRSFKPLKLQNTTKPEPVALKSKPNPVKAKKNYILGMGYKPENNDKANNSVNGKVKDNKNEDNDNKMETRIIHFHF</sequence>
<dbReference type="AlphaFoldDB" id="A0A9Q0MBZ3"/>
<dbReference type="EMBL" id="JAPWDV010000001">
    <property type="protein sequence ID" value="KAJ6222899.1"/>
    <property type="molecule type" value="Genomic_DNA"/>
</dbReference>
<comment type="caution">
    <text evidence="2">The sequence shown here is derived from an EMBL/GenBank/DDBJ whole genome shotgun (WGS) entry which is preliminary data.</text>
</comment>
<proteinExistence type="predicted"/>
<dbReference type="Proteomes" id="UP001142055">
    <property type="component" value="Chromosome 1"/>
</dbReference>
<protein>
    <submittedName>
        <fullName evidence="2">Uncharacterized protein</fullName>
    </submittedName>
</protein>
<gene>
    <name evidence="2" type="ORF">RDWZM_001444</name>
</gene>
<evidence type="ECO:0000256" key="1">
    <source>
        <dbReference type="SAM" id="MobiDB-lite"/>
    </source>
</evidence>
<reference evidence="2" key="1">
    <citation type="submission" date="2022-12" db="EMBL/GenBank/DDBJ databases">
        <title>Genome assemblies of Blomia tropicalis.</title>
        <authorList>
            <person name="Cui Y."/>
        </authorList>
    </citation>
    <scope>NUCLEOTIDE SEQUENCE</scope>
    <source>
        <tissue evidence="2">Adult mites</tissue>
    </source>
</reference>
<accession>A0A9Q0MBZ3</accession>
<feature type="region of interest" description="Disordered" evidence="1">
    <location>
        <begin position="161"/>
        <end position="187"/>
    </location>
</feature>
<evidence type="ECO:0000313" key="2">
    <source>
        <dbReference type="EMBL" id="KAJ6222899.1"/>
    </source>
</evidence>
<evidence type="ECO:0000313" key="3">
    <source>
        <dbReference type="Proteomes" id="UP001142055"/>
    </source>
</evidence>
<feature type="compositionally biased region" description="Basic and acidic residues" evidence="1">
    <location>
        <begin position="178"/>
        <end position="187"/>
    </location>
</feature>